<keyword evidence="3" id="KW-1185">Reference proteome</keyword>
<evidence type="ECO:0000313" key="3">
    <source>
        <dbReference type="Proteomes" id="UP000245946"/>
    </source>
</evidence>
<accession>A0A316YZF2</accession>
<evidence type="ECO:0000256" key="1">
    <source>
        <dbReference type="SAM" id="MobiDB-lite"/>
    </source>
</evidence>
<organism evidence="2 3">
    <name type="scientific">Tilletiopsis washingtonensis</name>
    <dbReference type="NCBI Taxonomy" id="58919"/>
    <lineage>
        <taxon>Eukaryota</taxon>
        <taxon>Fungi</taxon>
        <taxon>Dikarya</taxon>
        <taxon>Basidiomycota</taxon>
        <taxon>Ustilaginomycotina</taxon>
        <taxon>Exobasidiomycetes</taxon>
        <taxon>Entylomatales</taxon>
        <taxon>Entylomatales incertae sedis</taxon>
        <taxon>Tilletiopsis</taxon>
    </lineage>
</organism>
<dbReference type="RefSeq" id="XP_025595109.1">
    <property type="nucleotide sequence ID" value="XM_025739287.1"/>
</dbReference>
<feature type="region of interest" description="Disordered" evidence="1">
    <location>
        <begin position="67"/>
        <end position="86"/>
    </location>
</feature>
<dbReference type="Proteomes" id="UP000245946">
    <property type="component" value="Unassembled WGS sequence"/>
</dbReference>
<dbReference type="EMBL" id="KZ819309">
    <property type="protein sequence ID" value="PWN94830.1"/>
    <property type="molecule type" value="Genomic_DNA"/>
</dbReference>
<feature type="region of interest" description="Disordered" evidence="1">
    <location>
        <begin position="241"/>
        <end position="271"/>
    </location>
</feature>
<protein>
    <submittedName>
        <fullName evidence="2">Uncharacterized protein</fullName>
    </submittedName>
</protein>
<reference evidence="2 3" key="1">
    <citation type="journal article" date="2018" name="Mol. Biol. Evol.">
        <title>Broad Genomic Sampling Reveals a Smut Pathogenic Ancestry of the Fungal Clade Ustilaginomycotina.</title>
        <authorList>
            <person name="Kijpornyongpan T."/>
            <person name="Mondo S.J."/>
            <person name="Barry K."/>
            <person name="Sandor L."/>
            <person name="Lee J."/>
            <person name="Lipzen A."/>
            <person name="Pangilinan J."/>
            <person name="LaButti K."/>
            <person name="Hainaut M."/>
            <person name="Henrissat B."/>
            <person name="Grigoriev I.V."/>
            <person name="Spatafora J.W."/>
            <person name="Aime M.C."/>
        </authorList>
    </citation>
    <scope>NUCLEOTIDE SEQUENCE [LARGE SCALE GENOMIC DNA]</scope>
    <source>
        <strain evidence="2 3">MCA 4186</strain>
    </source>
</reference>
<sequence length="271" mass="29318">MAASLDMATRVAEQAQVIENLRSDVAAAATTIAERNAAVTQRDATIAQRDATITQLLMPAAKQDSLSMQARSDAATAEAAEKEAAEKDEMERLAAAAAARATKRTFEEMSIAPRPSAAMGALDYVHRIHQERSPYAAARAALRAEAYHQGIEPPAPYNPLAREIDPAYEAVHKRVDGKWLLKHKQTADADLDAQRNSLRAKLRAKLPASPPQRCASQRHAPHALLLPAPLALLRARTRTATTSMSRRLGAADLTSNSKGKEARTLSVSEMF</sequence>
<name>A0A316YZF2_9BASI</name>
<dbReference type="GeneID" id="37266833"/>
<proteinExistence type="predicted"/>
<dbReference type="AlphaFoldDB" id="A0A316YZF2"/>
<evidence type="ECO:0000313" key="2">
    <source>
        <dbReference type="EMBL" id="PWN94830.1"/>
    </source>
</evidence>
<gene>
    <name evidence="2" type="ORF">FA09DRAFT_170108</name>
</gene>